<dbReference type="EMBL" id="JAOTEN010000003">
    <property type="protein sequence ID" value="MCU7614823.1"/>
    <property type="molecule type" value="Genomic_DNA"/>
</dbReference>
<proteinExistence type="predicted"/>
<evidence type="ECO:0000313" key="1">
    <source>
        <dbReference type="EMBL" id="MCU7614823.1"/>
    </source>
</evidence>
<organism evidence="1 2">
    <name type="scientific">Chryseobacterium gilvum</name>
    <dbReference type="NCBI Taxonomy" id="2976534"/>
    <lineage>
        <taxon>Bacteria</taxon>
        <taxon>Pseudomonadati</taxon>
        <taxon>Bacteroidota</taxon>
        <taxon>Flavobacteriia</taxon>
        <taxon>Flavobacteriales</taxon>
        <taxon>Weeksellaceae</taxon>
        <taxon>Chryseobacterium group</taxon>
        <taxon>Chryseobacterium</taxon>
    </lineage>
</organism>
<evidence type="ECO:0000313" key="2">
    <source>
        <dbReference type="Proteomes" id="UP001208114"/>
    </source>
</evidence>
<accession>A0ABT2VXV6</accession>
<reference evidence="2" key="1">
    <citation type="submission" date="2023-07" db="EMBL/GenBank/DDBJ databases">
        <title>Chryseobacterium sp. GMJ5 Genome sequencing and assembly.</title>
        <authorList>
            <person name="Jung Y."/>
        </authorList>
    </citation>
    <scope>NUCLEOTIDE SEQUENCE [LARGE SCALE GENOMIC DNA]</scope>
    <source>
        <strain evidence="2">GMJ5</strain>
    </source>
</reference>
<protein>
    <recommendedName>
        <fullName evidence="3">Lipoprotein</fullName>
    </recommendedName>
</protein>
<keyword evidence="2" id="KW-1185">Reference proteome</keyword>
<name>A0ABT2VXV6_9FLAO</name>
<gene>
    <name evidence="1" type="ORF">N0B16_10280</name>
</gene>
<dbReference type="PROSITE" id="PS51257">
    <property type="entry name" value="PROKAR_LIPOPROTEIN"/>
    <property type="match status" value="1"/>
</dbReference>
<sequence length="245" mass="26859">MKKIFYAAAVACLLVSCENKSDISSNDEINQKKIGSESQNFARIASTDLSEQLGAVDLEYTDLFFDLGVNGITKTKTNGVDSFDFVTEKGFIFRGLPYDFKDFHFTVDNNELILGDIKITYKQGIPYLVRGSIIIKVDDVTDHIVDTDINTMAILLAFDEIMSSDPKSDFADYSSRMLATRPCAWWNTMTVMGIGATSGGAEADLYNATIQAANDGTLHNCVSLGGITETNLGFVKIARQSFCCP</sequence>
<dbReference type="RefSeq" id="WP_262990807.1">
    <property type="nucleotide sequence ID" value="NZ_JAOTEN010000003.1"/>
</dbReference>
<evidence type="ECO:0008006" key="3">
    <source>
        <dbReference type="Google" id="ProtNLM"/>
    </source>
</evidence>
<comment type="caution">
    <text evidence="1">The sequence shown here is derived from an EMBL/GenBank/DDBJ whole genome shotgun (WGS) entry which is preliminary data.</text>
</comment>
<dbReference type="Proteomes" id="UP001208114">
    <property type="component" value="Unassembled WGS sequence"/>
</dbReference>